<organism evidence="1 2">
    <name type="scientific">Lactuca saligna</name>
    <name type="common">Willowleaf lettuce</name>
    <dbReference type="NCBI Taxonomy" id="75948"/>
    <lineage>
        <taxon>Eukaryota</taxon>
        <taxon>Viridiplantae</taxon>
        <taxon>Streptophyta</taxon>
        <taxon>Embryophyta</taxon>
        <taxon>Tracheophyta</taxon>
        <taxon>Spermatophyta</taxon>
        <taxon>Magnoliopsida</taxon>
        <taxon>eudicotyledons</taxon>
        <taxon>Gunneridae</taxon>
        <taxon>Pentapetalae</taxon>
        <taxon>asterids</taxon>
        <taxon>campanulids</taxon>
        <taxon>Asterales</taxon>
        <taxon>Asteraceae</taxon>
        <taxon>Cichorioideae</taxon>
        <taxon>Cichorieae</taxon>
        <taxon>Lactucinae</taxon>
        <taxon>Lactuca</taxon>
    </lineage>
</organism>
<protein>
    <submittedName>
        <fullName evidence="1">Uncharacterized protein</fullName>
    </submittedName>
</protein>
<dbReference type="AlphaFoldDB" id="A0AA35VAM0"/>
<evidence type="ECO:0000313" key="1">
    <source>
        <dbReference type="EMBL" id="CAI9259192.1"/>
    </source>
</evidence>
<evidence type="ECO:0000313" key="2">
    <source>
        <dbReference type="Proteomes" id="UP001177003"/>
    </source>
</evidence>
<dbReference type="Proteomes" id="UP001177003">
    <property type="component" value="Chromosome 0"/>
</dbReference>
<proteinExistence type="predicted"/>
<dbReference type="EMBL" id="OX465086">
    <property type="protein sequence ID" value="CAI9259192.1"/>
    <property type="molecule type" value="Genomic_DNA"/>
</dbReference>
<keyword evidence="2" id="KW-1185">Reference proteome</keyword>
<gene>
    <name evidence="1" type="ORF">LSALG_LOCUS99</name>
</gene>
<sequence length="145" mass="16124">MTPSTLKIISFKFLSSPAMTSLILGSWVLNRILNIPPRSWEAGPPVLTVTPYVKMVTCLHMKSLAWCSEDVLVSKFRTLGCKTEEEISLVSIGLLESEHKFSILLNILWDSFFHSYMAAENVETMLLGILTFLLCGLTTRGGGKL</sequence>
<accession>A0AA35VAM0</accession>
<name>A0AA35VAM0_LACSI</name>
<reference evidence="1" key="1">
    <citation type="submission" date="2023-04" db="EMBL/GenBank/DDBJ databases">
        <authorList>
            <person name="Vijverberg K."/>
            <person name="Xiong W."/>
            <person name="Schranz E."/>
        </authorList>
    </citation>
    <scope>NUCLEOTIDE SEQUENCE</scope>
</reference>